<dbReference type="OrthoDB" id="10250728at2759"/>
<keyword evidence="11" id="KW-1185">Reference proteome</keyword>
<organism evidence="10 11">
    <name type="scientific">Holothuria leucospilota</name>
    <name type="common">Black long sea cucumber</name>
    <name type="synonym">Mertensiothuria leucospilota</name>
    <dbReference type="NCBI Taxonomy" id="206669"/>
    <lineage>
        <taxon>Eukaryota</taxon>
        <taxon>Metazoa</taxon>
        <taxon>Echinodermata</taxon>
        <taxon>Eleutherozoa</taxon>
        <taxon>Echinozoa</taxon>
        <taxon>Holothuroidea</taxon>
        <taxon>Aspidochirotacea</taxon>
        <taxon>Aspidochirotida</taxon>
        <taxon>Holothuriidae</taxon>
        <taxon>Holothuria</taxon>
    </lineage>
</organism>
<keyword evidence="5 8" id="KW-1133">Transmembrane helix</keyword>
<keyword evidence="3 8" id="KW-0812">Transmembrane</keyword>
<evidence type="ECO:0000313" key="11">
    <source>
        <dbReference type="Proteomes" id="UP001152320"/>
    </source>
</evidence>
<dbReference type="InterPro" id="IPR013517">
    <property type="entry name" value="FG-GAP"/>
</dbReference>
<dbReference type="SUPFAM" id="SSF69318">
    <property type="entry name" value="Integrin alpha N-terminal domain"/>
    <property type="match status" value="1"/>
</dbReference>
<evidence type="ECO:0000256" key="2">
    <source>
        <dbReference type="ARBA" id="ARBA00006496"/>
    </source>
</evidence>
<evidence type="ECO:0000256" key="8">
    <source>
        <dbReference type="SAM" id="Phobius"/>
    </source>
</evidence>
<dbReference type="InterPro" id="IPR024881">
    <property type="entry name" value="Tip"/>
</dbReference>
<name>A0A9Q1C9W4_HOLLE</name>
<protein>
    <submittedName>
        <fullName evidence="10">T-cell immunomodulatory protein</fullName>
    </submittedName>
</protein>
<dbReference type="PANTHER" id="PTHR13412">
    <property type="entry name" value="T-CELL IMMUNOMODULATORY PROTEIN HOMOLOG"/>
    <property type="match status" value="1"/>
</dbReference>
<evidence type="ECO:0000256" key="4">
    <source>
        <dbReference type="ARBA" id="ARBA00022729"/>
    </source>
</evidence>
<dbReference type="AlphaFoldDB" id="A0A9Q1C9W4"/>
<reference evidence="10" key="1">
    <citation type="submission" date="2021-10" db="EMBL/GenBank/DDBJ databases">
        <title>Tropical sea cucumber genome reveals ecological adaptation and Cuvierian tubules defense mechanism.</title>
        <authorList>
            <person name="Chen T."/>
        </authorList>
    </citation>
    <scope>NUCLEOTIDE SEQUENCE</scope>
    <source>
        <strain evidence="10">Nanhai2018</strain>
        <tissue evidence="10">Muscle</tissue>
    </source>
</reference>
<dbReference type="Proteomes" id="UP001152320">
    <property type="component" value="Chromosome 5"/>
</dbReference>
<feature type="domain" description="T-cell immunomodulatory protein TIP C2" evidence="9">
    <location>
        <begin position="429"/>
        <end position="529"/>
    </location>
</feature>
<evidence type="ECO:0000256" key="7">
    <source>
        <dbReference type="ARBA" id="ARBA00023180"/>
    </source>
</evidence>
<evidence type="ECO:0000313" key="10">
    <source>
        <dbReference type="EMBL" id="KAJ8041417.1"/>
    </source>
</evidence>
<evidence type="ECO:0000256" key="1">
    <source>
        <dbReference type="ARBA" id="ARBA00004479"/>
    </source>
</evidence>
<dbReference type="EMBL" id="JAIZAY010000005">
    <property type="protein sequence ID" value="KAJ8041417.1"/>
    <property type="molecule type" value="Genomic_DNA"/>
</dbReference>
<comment type="caution">
    <text evidence="10">The sequence shown here is derived from an EMBL/GenBank/DDBJ whole genome shotgun (WGS) entry which is preliminary data.</text>
</comment>
<evidence type="ECO:0000256" key="5">
    <source>
        <dbReference type="ARBA" id="ARBA00022989"/>
    </source>
</evidence>
<evidence type="ECO:0000259" key="9">
    <source>
        <dbReference type="Pfam" id="PF23122"/>
    </source>
</evidence>
<dbReference type="InterPro" id="IPR057089">
    <property type="entry name" value="C2_TIP"/>
</dbReference>
<evidence type="ECO:0000256" key="6">
    <source>
        <dbReference type="ARBA" id="ARBA00023136"/>
    </source>
</evidence>
<keyword evidence="7" id="KW-0325">Glycoprotein</keyword>
<gene>
    <name evidence="10" type="ORF">HOLleu_12225</name>
</gene>
<comment type="subcellular location">
    <subcellularLocation>
        <location evidence="1">Membrane</location>
        <topology evidence="1">Single-pass type I membrane protein</topology>
    </subcellularLocation>
</comment>
<dbReference type="InterPro" id="IPR028994">
    <property type="entry name" value="Integrin_alpha_N"/>
</dbReference>
<feature type="transmembrane region" description="Helical" evidence="8">
    <location>
        <begin position="537"/>
        <end position="561"/>
    </location>
</feature>
<dbReference type="PANTHER" id="PTHR13412:SF0">
    <property type="entry name" value="T-CELL IMMUNOMODULATORY PROTEIN"/>
    <property type="match status" value="1"/>
</dbReference>
<comment type="similarity">
    <text evidence="2">Belongs to the TIP family.</text>
</comment>
<dbReference type="GO" id="GO:0005886">
    <property type="term" value="C:plasma membrane"/>
    <property type="evidence" value="ECO:0007669"/>
    <property type="project" value="TreeGrafter"/>
</dbReference>
<accession>A0A9Q1C9W4</accession>
<dbReference type="Pfam" id="PF13517">
    <property type="entry name" value="FG-GAP_3"/>
    <property type="match status" value="1"/>
</dbReference>
<proteinExistence type="inferred from homology"/>
<keyword evidence="4" id="KW-0732">Signal</keyword>
<sequence>METTKTYFGDDNYGTIAAFSDFDGTGSPDLFVITDDGIHVCIVTGCHGVNIYLKTADGKQWHKPPNSPVDGTIRRMNDTIISVTPSDFSGDKVTDVLVIVHPEGDPGITAAYLYVAADESLTFKDPVLVSAELQDQPLVADYNFDLVADIFGAKRDNSLLFWVYNKTSFSFDEKIINNLNGTGHSLVKPNSNAFVDLNNDLKADLLVALRDETGHFIYQVWVAGRNNWTLYESHTIDDFSPFHVGQSSFVDVDADGRIDQVVPVCFSEDCLNSSILVYKWTDKKWKPIINSKSLQDWHFVPPDDSQWAVPVGFKLREGDLNLDSYSDFVAIMRQGTNISNEVVILINNEGMLTPDFKTPALHNMRSPFVAAFADLSTTAHLDIIVGTDDSETGELKFHVMTNKISPDANFIKVEVVTRTCSNKCNSMSYVSNPPGCMTAYETTTPSGERQLLTAAQLSQSSYLALQLPYVVMGLGQNPNFVDEVVVAIPNSYNETQHERRGKWLSLIPNSQLVVYPSPLDNPSEWQSNLLIHPSQSVLITGLVLIGTCCFIGIIAGLLHLLERRQDDKQKKQEAHKFHFDAM</sequence>
<dbReference type="Pfam" id="PF23122">
    <property type="entry name" value="C2_ITFG1"/>
    <property type="match status" value="1"/>
</dbReference>
<evidence type="ECO:0000256" key="3">
    <source>
        <dbReference type="ARBA" id="ARBA00022692"/>
    </source>
</evidence>
<keyword evidence="6 8" id="KW-0472">Membrane</keyword>